<feature type="domain" description="BioF2-like acetyltransferase" evidence="2">
    <location>
        <begin position="162"/>
        <end position="288"/>
    </location>
</feature>
<feature type="compositionally biased region" description="Pro residues" evidence="1">
    <location>
        <begin position="326"/>
        <end position="353"/>
    </location>
</feature>
<dbReference type="Gene3D" id="3.40.630.30">
    <property type="match status" value="1"/>
</dbReference>
<reference evidence="3 4" key="1">
    <citation type="journal article" date="2019" name="Nat. Microbiol.">
        <title>Mediterranean grassland soil C-N compound turnover is dependent on rainfall and depth, and is mediated by genomically divergent microorganisms.</title>
        <authorList>
            <person name="Diamond S."/>
            <person name="Andeer P.F."/>
            <person name="Li Z."/>
            <person name="Crits-Christoph A."/>
            <person name="Burstein D."/>
            <person name="Anantharaman K."/>
            <person name="Lane K.R."/>
            <person name="Thomas B.C."/>
            <person name="Pan C."/>
            <person name="Northen T.R."/>
            <person name="Banfield J.F."/>
        </authorList>
    </citation>
    <scope>NUCLEOTIDE SEQUENCE [LARGE SCALE GENOMIC DNA]</scope>
    <source>
        <strain evidence="3">WS_11</strain>
    </source>
</reference>
<organism evidence="3 4">
    <name type="scientific">Eiseniibacteriota bacterium</name>
    <dbReference type="NCBI Taxonomy" id="2212470"/>
    <lineage>
        <taxon>Bacteria</taxon>
        <taxon>Candidatus Eiseniibacteriota</taxon>
    </lineage>
</organism>
<feature type="region of interest" description="Disordered" evidence="1">
    <location>
        <begin position="323"/>
        <end position="353"/>
    </location>
</feature>
<dbReference type="Pfam" id="PF13480">
    <property type="entry name" value="Acetyltransf_6"/>
    <property type="match status" value="1"/>
</dbReference>
<comment type="caution">
    <text evidence="3">The sequence shown here is derived from an EMBL/GenBank/DDBJ whole genome shotgun (WGS) entry which is preliminary data.</text>
</comment>
<gene>
    <name evidence="3" type="ORF">E6K81_04460</name>
</gene>
<dbReference type="Proteomes" id="UP000319771">
    <property type="component" value="Unassembled WGS sequence"/>
</dbReference>
<dbReference type="AlphaFoldDB" id="A0A538UC71"/>
<dbReference type="EMBL" id="VBPB01000067">
    <property type="protein sequence ID" value="TMQ73493.1"/>
    <property type="molecule type" value="Genomic_DNA"/>
</dbReference>
<dbReference type="PANTHER" id="PTHR36174">
    <property type="entry name" value="LIPID II:GLYCINE GLYCYLTRANSFERASE"/>
    <property type="match status" value="1"/>
</dbReference>
<protein>
    <submittedName>
        <fullName evidence="3">GNAT family N-acetyltransferase</fullName>
    </submittedName>
</protein>
<dbReference type="InterPro" id="IPR016181">
    <property type="entry name" value="Acyl_CoA_acyltransferase"/>
</dbReference>
<evidence type="ECO:0000313" key="4">
    <source>
        <dbReference type="Proteomes" id="UP000319771"/>
    </source>
</evidence>
<proteinExistence type="predicted"/>
<dbReference type="GO" id="GO:0016740">
    <property type="term" value="F:transferase activity"/>
    <property type="evidence" value="ECO:0007669"/>
    <property type="project" value="UniProtKB-KW"/>
</dbReference>
<evidence type="ECO:0000259" key="2">
    <source>
        <dbReference type="Pfam" id="PF13480"/>
    </source>
</evidence>
<accession>A0A538UC71</accession>
<keyword evidence="3" id="KW-0808">Transferase</keyword>
<name>A0A538UC71_UNCEI</name>
<evidence type="ECO:0000256" key="1">
    <source>
        <dbReference type="SAM" id="MobiDB-lite"/>
    </source>
</evidence>
<dbReference type="InterPro" id="IPR038740">
    <property type="entry name" value="BioF2-like_GNAT_dom"/>
</dbReference>
<sequence length="353" mass="39095">MKLTPPVELVSPPDPAAWDALVNEADDATVFHTSSWARLWITEWPGARWEAVVLPEGEAYAGALGLIIRDGPLGRQVLAMPYGTYSGPIVRRDHPDPAQVRRQLLEGYAQLVRHAWVMVSELAWYQGRRDELPADLIAAEGFTHVRPLGPDFAALLAALPHSVRSRVRQAEEAGLTVRRITDVRDVRHYHALAVRTVRRRGGVPKPLSLYQRIFRNLGPAGLARYDLVEHLGRPIGGSLHFTYRGVATNWLTVADERALDLRPVHAIMAEVMRDLCAGGYHEYNLGGSPPDAEGLIHFKEDWGGTRRLVLDVQHRSLLHRFLRGELPPPSPQGPAAPPGPPPARPPESPPPRS</sequence>
<dbReference type="SUPFAM" id="SSF55729">
    <property type="entry name" value="Acyl-CoA N-acyltransferases (Nat)"/>
    <property type="match status" value="1"/>
</dbReference>
<dbReference type="InterPro" id="IPR050644">
    <property type="entry name" value="PG_Glycine_Bridge_Synth"/>
</dbReference>
<evidence type="ECO:0000313" key="3">
    <source>
        <dbReference type="EMBL" id="TMQ73493.1"/>
    </source>
</evidence>
<dbReference type="PANTHER" id="PTHR36174:SF1">
    <property type="entry name" value="LIPID II:GLYCINE GLYCYLTRANSFERASE"/>
    <property type="match status" value="1"/>
</dbReference>